<comment type="caution">
    <text evidence="2">The sequence shown here is derived from an EMBL/GenBank/DDBJ whole genome shotgun (WGS) entry which is preliminary data.</text>
</comment>
<feature type="region of interest" description="Disordered" evidence="1">
    <location>
        <begin position="1"/>
        <end position="34"/>
    </location>
</feature>
<gene>
    <name evidence="2" type="ORF">RGQ29_008435</name>
    <name evidence="3" type="ORF">RGQ29_013776</name>
</gene>
<accession>A0AAN7I8P6</accession>
<evidence type="ECO:0000313" key="2">
    <source>
        <dbReference type="EMBL" id="KAK4559182.1"/>
    </source>
</evidence>
<dbReference type="AlphaFoldDB" id="A0AAN7I8P6"/>
<dbReference type="Proteomes" id="UP001324115">
    <property type="component" value="Unassembled WGS sequence"/>
</dbReference>
<sequence length="34" mass="4027">MPRSHPHIVRSEIERRHYRTNHCPSRGRGFVGSL</sequence>
<dbReference type="EMBL" id="JAXUIC010000003">
    <property type="protein sequence ID" value="KAK4595449.1"/>
    <property type="molecule type" value="Genomic_DNA"/>
</dbReference>
<proteinExistence type="predicted"/>
<protein>
    <submittedName>
        <fullName evidence="2">Uncharacterized protein</fullName>
    </submittedName>
</protein>
<name>A0AAN7I8P6_QUERU</name>
<evidence type="ECO:0000313" key="3">
    <source>
        <dbReference type="EMBL" id="KAK4595449.1"/>
    </source>
</evidence>
<organism evidence="2 4">
    <name type="scientific">Quercus rubra</name>
    <name type="common">Northern red oak</name>
    <name type="synonym">Quercus borealis</name>
    <dbReference type="NCBI Taxonomy" id="3512"/>
    <lineage>
        <taxon>Eukaryota</taxon>
        <taxon>Viridiplantae</taxon>
        <taxon>Streptophyta</taxon>
        <taxon>Embryophyta</taxon>
        <taxon>Tracheophyta</taxon>
        <taxon>Spermatophyta</taxon>
        <taxon>Magnoliopsida</taxon>
        <taxon>eudicotyledons</taxon>
        <taxon>Gunneridae</taxon>
        <taxon>Pentapetalae</taxon>
        <taxon>rosids</taxon>
        <taxon>fabids</taxon>
        <taxon>Fagales</taxon>
        <taxon>Fagaceae</taxon>
        <taxon>Quercus</taxon>
    </lineage>
</organism>
<reference evidence="2 4" key="1">
    <citation type="journal article" date="2023" name="G3 (Bethesda)">
        <title>A haplotype-resolved chromosome-scale genome for Quercus rubra L. provides insights into the genetics of adaptive traits for red oak species.</title>
        <authorList>
            <person name="Kapoor B."/>
            <person name="Jenkins J."/>
            <person name="Schmutz J."/>
            <person name="Zhebentyayeva T."/>
            <person name="Kuelheim C."/>
            <person name="Coggeshall M."/>
            <person name="Heim C."/>
            <person name="Lasky J.R."/>
            <person name="Leites L."/>
            <person name="Islam-Faridi N."/>
            <person name="Romero-Severson J."/>
            <person name="DeLeo V.L."/>
            <person name="Lucas S.M."/>
            <person name="Lazic D."/>
            <person name="Gailing O."/>
            <person name="Carlson J."/>
            <person name="Staton M."/>
        </authorList>
    </citation>
    <scope>NUCLEOTIDE SEQUENCE [LARGE SCALE GENOMIC DNA]</scope>
    <source>
        <strain evidence="2">Pseudo-F2</strain>
    </source>
</reference>
<keyword evidence="4" id="KW-1185">Reference proteome</keyword>
<dbReference type="EMBL" id="JAXUIC010000012">
    <property type="protein sequence ID" value="KAK4559182.1"/>
    <property type="molecule type" value="Genomic_DNA"/>
</dbReference>
<evidence type="ECO:0000313" key="4">
    <source>
        <dbReference type="Proteomes" id="UP001324115"/>
    </source>
</evidence>
<evidence type="ECO:0000256" key="1">
    <source>
        <dbReference type="SAM" id="MobiDB-lite"/>
    </source>
</evidence>